<dbReference type="Pfam" id="PF00528">
    <property type="entry name" value="BPD_transp_1"/>
    <property type="match status" value="1"/>
</dbReference>
<dbReference type="InterPro" id="IPR035906">
    <property type="entry name" value="MetI-like_sf"/>
</dbReference>
<protein>
    <submittedName>
        <fullName evidence="11">Arabinogalactan oligomer/maltooligosaccharide transport system permease protein</fullName>
    </submittedName>
</protein>
<keyword evidence="4" id="KW-1003">Cell membrane</keyword>
<evidence type="ECO:0000256" key="6">
    <source>
        <dbReference type="ARBA" id="ARBA00022692"/>
    </source>
</evidence>
<keyword evidence="12" id="KW-1185">Reference proteome</keyword>
<dbReference type="InterPro" id="IPR050901">
    <property type="entry name" value="BP-dep_ABC_trans_perm"/>
</dbReference>
<dbReference type="GO" id="GO:0015423">
    <property type="term" value="F:ABC-type maltose transporter activity"/>
    <property type="evidence" value="ECO:0007669"/>
    <property type="project" value="TreeGrafter"/>
</dbReference>
<comment type="caution">
    <text evidence="11">The sequence shown here is derived from an EMBL/GenBank/DDBJ whole genome shotgun (WGS) entry which is preliminary data.</text>
</comment>
<dbReference type="Gene3D" id="1.10.3720.10">
    <property type="entry name" value="MetI-like"/>
    <property type="match status" value="1"/>
</dbReference>
<evidence type="ECO:0000256" key="3">
    <source>
        <dbReference type="ARBA" id="ARBA00022448"/>
    </source>
</evidence>
<evidence type="ECO:0000256" key="9">
    <source>
        <dbReference type="RuleBase" id="RU363032"/>
    </source>
</evidence>
<name>A0AA46E061_9FUSO</name>
<feature type="transmembrane region" description="Helical" evidence="9">
    <location>
        <begin position="148"/>
        <end position="168"/>
    </location>
</feature>
<keyword evidence="5" id="KW-0762">Sugar transport</keyword>
<dbReference type="Proteomes" id="UP000294678">
    <property type="component" value="Unassembled WGS sequence"/>
</dbReference>
<gene>
    <name evidence="11" type="ORF">EV215_0043</name>
</gene>
<keyword evidence="3 9" id="KW-0813">Transport</keyword>
<evidence type="ECO:0000313" key="11">
    <source>
        <dbReference type="EMBL" id="TDT72255.1"/>
    </source>
</evidence>
<evidence type="ECO:0000256" key="2">
    <source>
        <dbReference type="ARBA" id="ARBA00009047"/>
    </source>
</evidence>
<reference evidence="11 12" key="1">
    <citation type="submission" date="2019-03" db="EMBL/GenBank/DDBJ databases">
        <title>Genomic Encyclopedia of Type Strains, Phase IV (KMG-IV): sequencing the most valuable type-strain genomes for metagenomic binning, comparative biology and taxonomic classification.</title>
        <authorList>
            <person name="Goeker M."/>
        </authorList>
    </citation>
    <scope>NUCLEOTIDE SEQUENCE [LARGE SCALE GENOMIC DNA]</scope>
    <source>
        <strain evidence="11 12">DSM 100055</strain>
    </source>
</reference>
<evidence type="ECO:0000256" key="7">
    <source>
        <dbReference type="ARBA" id="ARBA00022989"/>
    </source>
</evidence>
<dbReference type="InterPro" id="IPR000515">
    <property type="entry name" value="MetI-like"/>
</dbReference>
<dbReference type="EMBL" id="SOBG01000001">
    <property type="protein sequence ID" value="TDT72255.1"/>
    <property type="molecule type" value="Genomic_DNA"/>
</dbReference>
<feature type="transmembrane region" description="Helical" evidence="9">
    <location>
        <begin position="20"/>
        <end position="40"/>
    </location>
</feature>
<dbReference type="GO" id="GO:0005886">
    <property type="term" value="C:plasma membrane"/>
    <property type="evidence" value="ECO:0007669"/>
    <property type="project" value="UniProtKB-SubCell"/>
</dbReference>
<evidence type="ECO:0000256" key="1">
    <source>
        <dbReference type="ARBA" id="ARBA00004651"/>
    </source>
</evidence>
<evidence type="ECO:0000256" key="5">
    <source>
        <dbReference type="ARBA" id="ARBA00022597"/>
    </source>
</evidence>
<comment type="subcellular location">
    <subcellularLocation>
        <location evidence="1 9">Cell membrane</location>
        <topology evidence="1 9">Multi-pass membrane protein</topology>
    </subcellularLocation>
</comment>
<dbReference type="CDD" id="cd06261">
    <property type="entry name" value="TM_PBP2"/>
    <property type="match status" value="1"/>
</dbReference>
<feature type="transmembrane region" description="Helical" evidence="9">
    <location>
        <begin position="83"/>
        <end position="102"/>
    </location>
</feature>
<sequence>MANTTKVQRKLLRFIENTIVYGILILIAIIVILPVVWIVLSSFQQGTSLYSSTFIPKKLTLVHYKELFTKTDFPIWYMNTLKIAFFNMIIGVIVTTLTAYTFSRYRFRGRKEMMIGMLILQMFPSFLSMTAIFVLLTKLQLVDSHWGLIIVYAAGQIPYNAWLVKGYFEGIPKSLDEAARVDGAGHLTIFWKIIMPLARPILVLIALTNFTGPWFDFIFPKLILRSRFKKTLAVGIFEWVQGRADNNFTLFAAGSLLVAIPILILFVFLQKNIVEGLSQGATKG</sequence>
<dbReference type="PANTHER" id="PTHR32243">
    <property type="entry name" value="MALTOSE TRANSPORT SYSTEM PERMEASE-RELATED"/>
    <property type="match status" value="1"/>
</dbReference>
<keyword evidence="6 9" id="KW-0812">Transmembrane</keyword>
<keyword evidence="8 9" id="KW-0472">Membrane</keyword>
<keyword evidence="7 9" id="KW-1133">Transmembrane helix</keyword>
<accession>A0AA46E061</accession>
<dbReference type="PROSITE" id="PS50928">
    <property type="entry name" value="ABC_TM1"/>
    <property type="match status" value="1"/>
</dbReference>
<feature type="transmembrane region" description="Helical" evidence="9">
    <location>
        <begin position="248"/>
        <end position="269"/>
    </location>
</feature>
<feature type="domain" description="ABC transmembrane type-1" evidence="10">
    <location>
        <begin position="77"/>
        <end position="269"/>
    </location>
</feature>
<dbReference type="FunFam" id="1.10.3720.10:FF:000034">
    <property type="entry name" value="Sugar ABC transporter permease"/>
    <property type="match status" value="1"/>
</dbReference>
<evidence type="ECO:0000313" key="12">
    <source>
        <dbReference type="Proteomes" id="UP000294678"/>
    </source>
</evidence>
<dbReference type="RefSeq" id="WP_134111787.1">
    <property type="nucleotide sequence ID" value="NZ_SOBG01000001.1"/>
</dbReference>
<organism evidence="11 12">
    <name type="scientific">Hypnocyclicus thermotrophus</name>
    <dbReference type="NCBI Taxonomy" id="1627895"/>
    <lineage>
        <taxon>Bacteria</taxon>
        <taxon>Fusobacteriati</taxon>
        <taxon>Fusobacteriota</taxon>
        <taxon>Fusobacteriia</taxon>
        <taxon>Fusobacteriales</taxon>
        <taxon>Fusobacteriaceae</taxon>
        <taxon>Hypnocyclicus</taxon>
    </lineage>
</organism>
<dbReference type="GO" id="GO:0042956">
    <property type="term" value="P:maltodextrin transmembrane transport"/>
    <property type="evidence" value="ECO:0007669"/>
    <property type="project" value="TreeGrafter"/>
</dbReference>
<evidence type="ECO:0000256" key="8">
    <source>
        <dbReference type="ARBA" id="ARBA00023136"/>
    </source>
</evidence>
<evidence type="ECO:0000256" key="4">
    <source>
        <dbReference type="ARBA" id="ARBA00022475"/>
    </source>
</evidence>
<proteinExistence type="inferred from homology"/>
<dbReference type="PANTHER" id="PTHR32243:SF50">
    <property type="entry name" value="MALTOSE_MALTODEXTRIN TRANSPORT SYSTEM PERMEASE PROTEIN MALG"/>
    <property type="match status" value="1"/>
</dbReference>
<comment type="similarity">
    <text evidence="2">Belongs to the binding-protein-dependent transport system permease family. MalFG subfamily.</text>
</comment>
<feature type="transmembrane region" description="Helical" evidence="9">
    <location>
        <begin position="114"/>
        <end position="136"/>
    </location>
</feature>
<feature type="transmembrane region" description="Helical" evidence="9">
    <location>
        <begin position="189"/>
        <end position="210"/>
    </location>
</feature>
<dbReference type="AlphaFoldDB" id="A0AA46E061"/>
<dbReference type="SUPFAM" id="SSF161098">
    <property type="entry name" value="MetI-like"/>
    <property type="match status" value="1"/>
</dbReference>
<evidence type="ECO:0000259" key="10">
    <source>
        <dbReference type="PROSITE" id="PS50928"/>
    </source>
</evidence>